<evidence type="ECO:0000313" key="2">
    <source>
        <dbReference type="EMBL" id="AKQ66109.1"/>
    </source>
</evidence>
<keyword evidence="3" id="KW-1185">Reference proteome</keyword>
<dbReference type="STRING" id="1297742.A176_003021"/>
<name>A0A0H4WTI2_9BACT</name>
<dbReference type="EMBL" id="CP012109">
    <property type="protein sequence ID" value="AKQ66109.1"/>
    <property type="molecule type" value="Genomic_DNA"/>
</dbReference>
<sequence length="202" mass="22019">MFEQRALQGLADSAPAKDPLGEADLSSLVSDGVDRARTHGVVNEREVFKFIGVMRQFGPDFDRDPAQPWAGDILSAQQRHATLSKGDYLFEAAQQRAPTGELAETASVAKRFGDAEVGGTVTPCRRDTPPPPEAGQHWIELELVGEDDAPYVGERYRVVLDDGRTFEGVLGKEGLVRIDGLGATPCRIEFPDLDEAAWRAID</sequence>
<reference evidence="2 3" key="1">
    <citation type="journal article" date="2016" name="PLoS ONE">
        <title>Complete Genome Sequence and Comparative Genomics of a Novel Myxobacterium Myxococcus hansupus.</title>
        <authorList>
            <person name="Sharma G."/>
            <person name="Narwani T."/>
            <person name="Subramanian S."/>
        </authorList>
    </citation>
    <scope>NUCLEOTIDE SEQUENCE [LARGE SCALE GENOMIC DNA]</scope>
    <source>
        <strain evidence="3">mixupus</strain>
    </source>
</reference>
<gene>
    <name evidence="2" type="ORF">A176_003021</name>
</gene>
<feature type="region of interest" description="Disordered" evidence="1">
    <location>
        <begin position="1"/>
        <end position="23"/>
    </location>
</feature>
<organism evidence="2 3">
    <name type="scientific">Pseudomyxococcus hansupus</name>
    <dbReference type="NCBI Taxonomy" id="1297742"/>
    <lineage>
        <taxon>Bacteria</taxon>
        <taxon>Pseudomonadati</taxon>
        <taxon>Myxococcota</taxon>
        <taxon>Myxococcia</taxon>
        <taxon>Myxococcales</taxon>
        <taxon>Cystobacterineae</taxon>
        <taxon>Myxococcaceae</taxon>
        <taxon>Pseudomyxococcus</taxon>
    </lineage>
</organism>
<dbReference type="KEGG" id="mym:A176_003021"/>
<accession>A0A0H4WTI2</accession>
<dbReference type="Proteomes" id="UP000009026">
    <property type="component" value="Chromosome"/>
</dbReference>
<protein>
    <submittedName>
        <fullName evidence="2">Uncharacterized protein</fullName>
    </submittedName>
</protein>
<dbReference type="AlphaFoldDB" id="A0A0H4WTI2"/>
<dbReference type="PATRIC" id="fig|1297742.4.peg.3046"/>
<evidence type="ECO:0000313" key="3">
    <source>
        <dbReference type="Proteomes" id="UP000009026"/>
    </source>
</evidence>
<evidence type="ECO:0000256" key="1">
    <source>
        <dbReference type="SAM" id="MobiDB-lite"/>
    </source>
</evidence>
<proteinExistence type="predicted"/>